<comment type="caution">
    <text evidence="1">The sequence shown here is derived from an EMBL/GenBank/DDBJ whole genome shotgun (WGS) entry which is preliminary data.</text>
</comment>
<dbReference type="PANTHER" id="PTHR45823:SF1">
    <property type="entry name" value="T-SNARE COILED-COIL HOMOLOGY DOMAIN-CONTAINING PROTEIN"/>
    <property type="match status" value="1"/>
</dbReference>
<dbReference type="AlphaFoldDB" id="A0A4Y2CNR3"/>
<evidence type="ECO:0000313" key="1">
    <source>
        <dbReference type="EMBL" id="GBM05358.1"/>
    </source>
</evidence>
<proteinExistence type="predicted"/>
<reference evidence="1 2" key="1">
    <citation type="journal article" date="2019" name="Sci. Rep.">
        <title>Orb-weaving spider Araneus ventricosus genome elucidates the spidroin gene catalogue.</title>
        <authorList>
            <person name="Kono N."/>
            <person name="Nakamura H."/>
            <person name="Ohtoshi R."/>
            <person name="Moran D.A.P."/>
            <person name="Shinohara A."/>
            <person name="Yoshida Y."/>
            <person name="Fujiwara M."/>
            <person name="Mori M."/>
            <person name="Tomita M."/>
            <person name="Arakawa K."/>
        </authorList>
    </citation>
    <scope>NUCLEOTIDE SEQUENCE [LARGE SCALE GENOMIC DNA]</scope>
</reference>
<gene>
    <name evidence="1" type="ORF">AVEN_46894_1</name>
</gene>
<dbReference type="EMBL" id="BGPR01000214">
    <property type="protein sequence ID" value="GBM05358.1"/>
    <property type="molecule type" value="Genomic_DNA"/>
</dbReference>
<name>A0A4Y2CNR3_ARAVE</name>
<dbReference type="OrthoDB" id="5957375at2759"/>
<protein>
    <submittedName>
        <fullName evidence="1">Uncharacterized protein</fullName>
    </submittedName>
</protein>
<sequence length="94" mass="10911">MTIEKALESRFGDSHLMQFYTSEMKMRRQKSGESLQVLAADAEQLMSLAYTECPLDVRENLVVKFFVDAIRDEETQLSTRLMDFTDLKSPWQIA</sequence>
<dbReference type="Proteomes" id="UP000499080">
    <property type="component" value="Unassembled WGS sequence"/>
</dbReference>
<evidence type="ECO:0000313" key="2">
    <source>
        <dbReference type="Proteomes" id="UP000499080"/>
    </source>
</evidence>
<accession>A0A4Y2CNR3</accession>
<organism evidence="1 2">
    <name type="scientific">Araneus ventricosus</name>
    <name type="common">Orbweaver spider</name>
    <name type="synonym">Epeira ventricosa</name>
    <dbReference type="NCBI Taxonomy" id="182803"/>
    <lineage>
        <taxon>Eukaryota</taxon>
        <taxon>Metazoa</taxon>
        <taxon>Ecdysozoa</taxon>
        <taxon>Arthropoda</taxon>
        <taxon>Chelicerata</taxon>
        <taxon>Arachnida</taxon>
        <taxon>Araneae</taxon>
        <taxon>Araneomorphae</taxon>
        <taxon>Entelegynae</taxon>
        <taxon>Araneoidea</taxon>
        <taxon>Araneidae</taxon>
        <taxon>Araneus</taxon>
    </lineage>
</organism>
<keyword evidence="2" id="KW-1185">Reference proteome</keyword>
<dbReference type="PANTHER" id="PTHR45823">
    <property type="entry name" value="T-SNARE COILED-COIL HOMOLOGY DOMAIN-CONTAINING PROTEIN"/>
    <property type="match status" value="1"/>
</dbReference>